<sequence>MNALCLSTAAGSPPPRLLRSPPPFSLLRQPKTFCPSRKSWWQLPELRRYWRRTRRASFRPAGKPEKEEMEAGEEVEEGEGLEEVGKEELEKLEEEALMGDDQGKEPMDYNRRAHIFYKSSEVFHDVKESAPPPPS</sequence>
<evidence type="ECO:0000313" key="2">
    <source>
        <dbReference type="EMBL" id="VVW39928.1"/>
    </source>
</evidence>
<feature type="region of interest" description="Disordered" evidence="1">
    <location>
        <begin position="57"/>
        <end position="85"/>
    </location>
</feature>
<reference evidence="2" key="1">
    <citation type="submission" date="2019-09" db="EMBL/GenBank/DDBJ databases">
        <authorList>
            <person name="Zhang L."/>
        </authorList>
    </citation>
    <scope>NUCLEOTIDE SEQUENCE</scope>
</reference>
<dbReference type="PANTHER" id="PTHR37758">
    <property type="entry name" value="OS03G0334300 PROTEIN"/>
    <property type="match status" value="1"/>
</dbReference>
<feature type="compositionally biased region" description="Acidic residues" evidence="1">
    <location>
        <begin position="67"/>
        <end position="82"/>
    </location>
</feature>
<accession>A0A5K1DJ28</accession>
<dbReference type="OrthoDB" id="1939311at2759"/>
<feature type="region of interest" description="Disordered" evidence="1">
    <location>
        <begin position="1"/>
        <end position="23"/>
    </location>
</feature>
<gene>
    <name evidence="2" type="ORF">NYM_LOCUS20023</name>
</gene>
<dbReference type="AlphaFoldDB" id="A0A5K1DJ28"/>
<dbReference type="Gramene" id="NC5G0183480.1">
    <property type="protein sequence ID" value="NC5G0183480.1:cds"/>
    <property type="gene ID" value="NC5G0183480"/>
</dbReference>
<organism evidence="2">
    <name type="scientific">Nymphaea colorata</name>
    <name type="common">pocket water lily</name>
    <dbReference type="NCBI Taxonomy" id="210225"/>
    <lineage>
        <taxon>Eukaryota</taxon>
        <taxon>Viridiplantae</taxon>
        <taxon>Streptophyta</taxon>
        <taxon>Embryophyta</taxon>
        <taxon>Tracheophyta</taxon>
        <taxon>Spermatophyta</taxon>
        <taxon>Magnoliopsida</taxon>
        <taxon>Nymphaeales</taxon>
        <taxon>Nymphaeaceae</taxon>
        <taxon>Nymphaea</taxon>
    </lineage>
</organism>
<feature type="compositionally biased region" description="Pro residues" evidence="1">
    <location>
        <begin position="12"/>
        <end position="23"/>
    </location>
</feature>
<dbReference type="EMBL" id="LR721783">
    <property type="protein sequence ID" value="VVW39928.1"/>
    <property type="molecule type" value="Genomic_DNA"/>
</dbReference>
<proteinExistence type="predicted"/>
<protein>
    <submittedName>
        <fullName evidence="2">Uncharacterized protein</fullName>
    </submittedName>
</protein>
<dbReference type="PANTHER" id="PTHR37758:SF1">
    <property type="entry name" value="OS03G0334300 PROTEIN"/>
    <property type="match status" value="1"/>
</dbReference>
<evidence type="ECO:0000256" key="1">
    <source>
        <dbReference type="SAM" id="MobiDB-lite"/>
    </source>
</evidence>
<dbReference type="GO" id="GO:0009507">
    <property type="term" value="C:chloroplast"/>
    <property type="evidence" value="ECO:0007669"/>
    <property type="project" value="TreeGrafter"/>
</dbReference>
<name>A0A5K1DJ28_9MAGN</name>